<reference evidence="3" key="1">
    <citation type="journal article" date="2019" name="Beilstein J. Org. Chem.">
        <title>Nanangenines: drimane sesquiterpenoids as the dominant metabolite cohort of a novel Australian fungus, Aspergillus nanangensis.</title>
        <authorList>
            <person name="Lacey H.J."/>
            <person name="Gilchrist C.L.M."/>
            <person name="Crombie A."/>
            <person name="Kalaitzis J.A."/>
            <person name="Vuong D."/>
            <person name="Rutledge P.J."/>
            <person name="Turner P."/>
            <person name="Pitt J.I."/>
            <person name="Lacey E."/>
            <person name="Chooi Y.H."/>
            <person name="Piggott A.M."/>
        </authorList>
    </citation>
    <scope>NUCLEOTIDE SEQUENCE</scope>
    <source>
        <strain evidence="3">MST-FP2251</strain>
    </source>
</reference>
<feature type="compositionally biased region" description="Polar residues" evidence="1">
    <location>
        <begin position="980"/>
        <end position="1006"/>
    </location>
</feature>
<evidence type="ECO:0000259" key="2">
    <source>
        <dbReference type="Pfam" id="PF08457"/>
    </source>
</evidence>
<dbReference type="EMBL" id="VCAU01000079">
    <property type="protein sequence ID" value="KAF9886291.1"/>
    <property type="molecule type" value="Genomic_DNA"/>
</dbReference>
<feature type="region of interest" description="Disordered" evidence="1">
    <location>
        <begin position="223"/>
        <end position="293"/>
    </location>
</feature>
<feature type="region of interest" description="Disordered" evidence="1">
    <location>
        <begin position="976"/>
        <end position="1007"/>
    </location>
</feature>
<evidence type="ECO:0000313" key="4">
    <source>
        <dbReference type="Proteomes" id="UP001194746"/>
    </source>
</evidence>
<dbReference type="AlphaFoldDB" id="A0AAD4CGX9"/>
<dbReference type="Pfam" id="PF08457">
    <property type="entry name" value="Sfi1"/>
    <property type="match status" value="1"/>
</dbReference>
<feature type="region of interest" description="Disordered" evidence="1">
    <location>
        <begin position="127"/>
        <end position="201"/>
    </location>
</feature>
<dbReference type="Proteomes" id="UP001194746">
    <property type="component" value="Unassembled WGS sequence"/>
</dbReference>
<accession>A0AAD4CGX9</accession>
<proteinExistence type="predicted"/>
<feature type="region of interest" description="Disordered" evidence="1">
    <location>
        <begin position="1045"/>
        <end position="1083"/>
    </location>
</feature>
<evidence type="ECO:0000256" key="1">
    <source>
        <dbReference type="SAM" id="MobiDB-lite"/>
    </source>
</evidence>
<gene>
    <name evidence="3" type="ORF">FE257_011550</name>
</gene>
<name>A0AAD4CGX9_ASPNN</name>
<protein>
    <recommendedName>
        <fullName evidence="2">Sfi1 spindle body domain-containing protein</fullName>
    </recommendedName>
</protein>
<sequence>MPPVPIQRRPLSYEDPSLSDEDVGLLYQVITRAERNPEVERLPYRVLFKAYDEVIAEHGVDADPGYACMRFLLKMGTKKVVGDSLFEKFETLLEQMGIVIEFGEDEGTGNYTDSMPSIDGRLRNRFEASTHQEDTSHTTRRRRASFNSMYDVGDDPTQRSLVNRPSSRSSMSRLEIGKPEFPHRQPSPKPASTPGNAERFDRTQLIAQFLDVGRRLMDRMNSLDPQQRHDDQPTSNGVQARSAVDRDRSERIAEASRSRKARSRSSKASDEDMEESSIPSSHDENESIEGPRIPLEMLYRPSLSDLLRDASTFNMYRQRAINRRILTQWLKKAIQARQSHQHMGVVAVNRDRLTLLRQAFQSWLTIIQEKRREAQTERFFKHLEERAGRARDLYLVTKAFTHWAQVASDEVAKTSAARRHVLSVKYFNAWREITAVNELKAQRFALRRPFNIWKKKARQVKELEGKSTSFHAKKLAHDAYWKWFWALCERRAPQWYDYCTKRRALLCWLRKFRTNREYIQEINMRNKQFALGSALHMLSQRSKAIAIDEQEAVSLQRQRLLGRTFDEWKIQSRLAPVAAHVSSMVDKRILQTSYLQWVKRDQMLKQAREFDRRRLLHNSWTSWNDLLRCQALSARIEERLKMESMYKWILAERYRLMQRIREQRISREVFTKFVTNVRRTYSRLLDNAEVHEEHQNKEILRSRLSWWRDQVALQRQREYIAFEFYTPRLLQESLVAWRSKGQHLVKMDAWARNAQFYFAATKSMKRWHTATLESTKRRRQEAYAKTRRMVKVNIASKALAAWHSQASHIADLELRAIEFSRERLLDISAEIFVRWQGKASKQVHDGYEADIYYYRQVAYKQLIRLAEALVACQTQEQEADRIYHSHMLGQANSQLRKLSLRVFQIQSSVETSDAMRERNLRRHSRSMFRHWADKARLSLEARDSPGPLVSPARNFDGASAHKGGPSIFDTWDPQIETPFKDNNFSEDPQPRGTTPLATPNYMTSPSKRAARARALAQVSTTPATPLQTPFASRLLRAGIIAPRTGSSRRVTTGRGSSMGTSVRFVDEEPESPSEGRRSGNRRK</sequence>
<feature type="domain" description="Sfi1 spindle body" evidence="2">
    <location>
        <begin position="367"/>
        <end position="935"/>
    </location>
</feature>
<keyword evidence="4" id="KW-1185">Reference proteome</keyword>
<feature type="compositionally biased region" description="Low complexity" evidence="1">
    <location>
        <begin position="1045"/>
        <end position="1063"/>
    </location>
</feature>
<organism evidence="3 4">
    <name type="scientific">Aspergillus nanangensis</name>
    <dbReference type="NCBI Taxonomy" id="2582783"/>
    <lineage>
        <taxon>Eukaryota</taxon>
        <taxon>Fungi</taxon>
        <taxon>Dikarya</taxon>
        <taxon>Ascomycota</taxon>
        <taxon>Pezizomycotina</taxon>
        <taxon>Eurotiomycetes</taxon>
        <taxon>Eurotiomycetidae</taxon>
        <taxon>Eurotiales</taxon>
        <taxon>Aspergillaceae</taxon>
        <taxon>Aspergillus</taxon>
        <taxon>Aspergillus subgen. Circumdati</taxon>
    </lineage>
</organism>
<feature type="compositionally biased region" description="Basic and acidic residues" evidence="1">
    <location>
        <begin position="243"/>
        <end position="257"/>
    </location>
</feature>
<evidence type="ECO:0000313" key="3">
    <source>
        <dbReference type="EMBL" id="KAF9886291.1"/>
    </source>
</evidence>
<feature type="compositionally biased region" description="Polar residues" evidence="1">
    <location>
        <begin position="158"/>
        <end position="172"/>
    </location>
</feature>
<dbReference type="InterPro" id="IPR013665">
    <property type="entry name" value="Sfi1_dom"/>
</dbReference>
<feature type="compositionally biased region" description="Basic and acidic residues" evidence="1">
    <location>
        <begin position="127"/>
        <end position="137"/>
    </location>
</feature>
<comment type="caution">
    <text evidence="3">The sequence shown here is derived from an EMBL/GenBank/DDBJ whole genome shotgun (WGS) entry which is preliminary data.</text>
</comment>
<reference evidence="3" key="2">
    <citation type="submission" date="2020-02" db="EMBL/GenBank/DDBJ databases">
        <authorList>
            <person name="Gilchrist C.L.M."/>
            <person name="Chooi Y.-H."/>
        </authorList>
    </citation>
    <scope>NUCLEOTIDE SEQUENCE</scope>
    <source>
        <strain evidence="3">MST-FP2251</strain>
    </source>
</reference>